<evidence type="ECO:0000313" key="2">
    <source>
        <dbReference type="EMBL" id="KCW67663.1"/>
    </source>
</evidence>
<reference evidence="2" key="1">
    <citation type="submission" date="2013-07" db="EMBL/GenBank/DDBJ databases">
        <title>The genome of Eucalyptus grandis.</title>
        <authorList>
            <person name="Schmutz J."/>
            <person name="Hayes R."/>
            <person name="Myburg A."/>
            <person name="Tuskan G."/>
            <person name="Grattapaglia D."/>
            <person name="Rokhsar D.S."/>
        </authorList>
    </citation>
    <scope>NUCLEOTIDE SEQUENCE</scope>
    <source>
        <tissue evidence="2">Leaf extractions</tissue>
    </source>
</reference>
<dbReference type="Pfam" id="PF05678">
    <property type="entry name" value="VQ"/>
    <property type="match status" value="1"/>
</dbReference>
<evidence type="ECO:0000259" key="1">
    <source>
        <dbReference type="Pfam" id="PF05678"/>
    </source>
</evidence>
<organism evidence="2">
    <name type="scientific">Eucalyptus grandis</name>
    <name type="common">Flooded gum</name>
    <dbReference type="NCBI Taxonomy" id="71139"/>
    <lineage>
        <taxon>Eukaryota</taxon>
        <taxon>Viridiplantae</taxon>
        <taxon>Streptophyta</taxon>
        <taxon>Embryophyta</taxon>
        <taxon>Tracheophyta</taxon>
        <taxon>Spermatophyta</taxon>
        <taxon>Magnoliopsida</taxon>
        <taxon>eudicotyledons</taxon>
        <taxon>Gunneridae</taxon>
        <taxon>Pentapetalae</taxon>
        <taxon>rosids</taxon>
        <taxon>malvids</taxon>
        <taxon>Myrtales</taxon>
        <taxon>Myrtaceae</taxon>
        <taxon>Myrtoideae</taxon>
        <taxon>Eucalypteae</taxon>
        <taxon>Eucalyptus</taxon>
    </lineage>
</organism>
<dbReference type="InParanoid" id="A0A059BNI1"/>
<dbReference type="AlphaFoldDB" id="A0A059BNI1"/>
<dbReference type="OMA" id="MPEMSRS"/>
<accession>A0A059BNI1</accession>
<dbReference type="KEGG" id="egr:104451608"/>
<proteinExistence type="predicted"/>
<protein>
    <recommendedName>
        <fullName evidence="1">VQ domain-containing protein</fullName>
    </recommendedName>
</protein>
<feature type="domain" description="VQ" evidence="1">
    <location>
        <begin position="15"/>
        <end position="41"/>
    </location>
</feature>
<dbReference type="PANTHER" id="PTHR34777">
    <property type="entry name" value="VQ MOTIF-CONTAINING PROTEIN 10"/>
    <property type="match status" value="1"/>
</dbReference>
<name>A0A059BNI1_EUCGR</name>
<dbReference type="InterPro" id="IPR039608">
    <property type="entry name" value="VQ_1/10"/>
</dbReference>
<dbReference type="InterPro" id="IPR008889">
    <property type="entry name" value="VQ"/>
</dbReference>
<dbReference type="EMBL" id="KK198758">
    <property type="protein sequence ID" value="KCW67663.1"/>
    <property type="molecule type" value="Genomic_DNA"/>
</dbReference>
<dbReference type="FunCoup" id="A0A059BNI1">
    <property type="interactions" value="204"/>
</dbReference>
<dbReference type="PANTHER" id="PTHR34777:SF1">
    <property type="entry name" value="VQ MOTIF-CONTAINING PROTEIN 10"/>
    <property type="match status" value="1"/>
</dbReference>
<dbReference type="Gramene" id="KCW67663">
    <property type="protein sequence ID" value="KCW67663"/>
    <property type="gene ID" value="EUGRSUZ_F01408"/>
</dbReference>
<sequence>MSGRGGNANPVKVVIIETQYVETDVASFKSVVQKLTGKDSTVAVSPNSSGNLFQYSFEGSRQRAMPEMSRSEPVLRTNASLCRDESFNRLMKEMPPADELHHLWLWAQS</sequence>
<dbReference type="OrthoDB" id="691083at2759"/>
<gene>
    <name evidence="2" type="ORF">EUGRSUZ_F01408</name>
</gene>